<evidence type="ECO:0000313" key="1">
    <source>
        <dbReference type="EMBL" id="KAI9903978.1"/>
    </source>
</evidence>
<reference evidence="1" key="1">
    <citation type="submission" date="2022-10" db="EMBL/GenBank/DDBJ databases">
        <title>Complete Genome of Trichothecium roseum strain YXFP-22015, a Plant Pathogen Isolated from Citrus.</title>
        <authorList>
            <person name="Wang Y."/>
            <person name="Zhu L."/>
        </authorList>
    </citation>
    <scope>NUCLEOTIDE SEQUENCE</scope>
    <source>
        <strain evidence="1">YXFP-22015</strain>
    </source>
</reference>
<comment type="caution">
    <text evidence="1">The sequence shown here is derived from an EMBL/GenBank/DDBJ whole genome shotgun (WGS) entry which is preliminary data.</text>
</comment>
<protein>
    <submittedName>
        <fullName evidence="1">Uncharacterized protein</fullName>
    </submittedName>
</protein>
<dbReference type="Proteomes" id="UP001163324">
    <property type="component" value="Chromosome 1"/>
</dbReference>
<accession>A0ACC0VDZ3</accession>
<name>A0ACC0VDZ3_9HYPO</name>
<gene>
    <name evidence="1" type="ORF">N3K66_000507</name>
</gene>
<proteinExistence type="predicted"/>
<sequence length="452" mass="50165">MATSWDPKVPNNAGKATEVSRVTEWRKVCQRCMTDGAHCYVWANRLRHACRRCTAMGIDCYSFTPVPETMGQEHNRYSYPIDSLASIGFGRPVPFPRCSHCHNEDRNCDRQRPCDSCLAASDACDDFRTGRNLINGRLGGETWSSGPGPLYYLALGYGSQGVHVPKDGGQLEHWVGPNVPAYAYPCEVGDDGALVKPKVSLSLLTQRGRDKVKPQGQPPHQILHKPTSVNHNLSPEHHNALPSMWTTEHIQNVIRGAWEPGTPCVPPNKNWYFYEASENTKHQHLQAIGEIDPTTGEHSIAQRAPAVQETRRPPGSLRRHVLDKQTIAGRHAPQGQYHQDTQAASRSLGEYENSYGNVFESGDLLGPNPSLEIDPSNEQPHTGQTSNHLSNQEDAQNSNQQGNQRGNQPGSEQEDLEMVRIYANLKQLAEWEPDGVSGNDQPLADEEPSLQQ</sequence>
<organism evidence="1 2">
    <name type="scientific">Trichothecium roseum</name>
    <dbReference type="NCBI Taxonomy" id="47278"/>
    <lineage>
        <taxon>Eukaryota</taxon>
        <taxon>Fungi</taxon>
        <taxon>Dikarya</taxon>
        <taxon>Ascomycota</taxon>
        <taxon>Pezizomycotina</taxon>
        <taxon>Sordariomycetes</taxon>
        <taxon>Hypocreomycetidae</taxon>
        <taxon>Hypocreales</taxon>
        <taxon>Hypocreales incertae sedis</taxon>
        <taxon>Trichothecium</taxon>
    </lineage>
</organism>
<evidence type="ECO:0000313" key="2">
    <source>
        <dbReference type="Proteomes" id="UP001163324"/>
    </source>
</evidence>
<keyword evidence="2" id="KW-1185">Reference proteome</keyword>
<dbReference type="EMBL" id="CM047940">
    <property type="protein sequence ID" value="KAI9903978.1"/>
    <property type="molecule type" value="Genomic_DNA"/>
</dbReference>